<gene>
    <name evidence="1" type="ORF">CHIRRI_LOCUS1473</name>
</gene>
<reference evidence="1" key="2">
    <citation type="submission" date="2022-10" db="EMBL/GenBank/DDBJ databases">
        <authorList>
            <consortium name="ENA_rothamsted_submissions"/>
            <consortium name="culmorum"/>
            <person name="King R."/>
        </authorList>
    </citation>
    <scope>NUCLEOTIDE SEQUENCE</scope>
</reference>
<keyword evidence="2" id="KW-1185">Reference proteome</keyword>
<dbReference type="Proteomes" id="UP001153620">
    <property type="component" value="Chromosome 1"/>
</dbReference>
<evidence type="ECO:0000313" key="1">
    <source>
        <dbReference type="EMBL" id="CAG9798491.1"/>
    </source>
</evidence>
<dbReference type="EMBL" id="OU895877">
    <property type="protein sequence ID" value="CAG9798491.1"/>
    <property type="molecule type" value="Genomic_DNA"/>
</dbReference>
<proteinExistence type="predicted"/>
<reference evidence="1" key="1">
    <citation type="submission" date="2022-01" db="EMBL/GenBank/DDBJ databases">
        <authorList>
            <person name="King R."/>
        </authorList>
    </citation>
    <scope>NUCLEOTIDE SEQUENCE</scope>
</reference>
<sequence>MCSNICLDKEKFMKKIHFKMQNAWMKQYLETPKQDGHELFYQQNQFNNVTVLQNFQSNKKFKKCSKFYPCRGGKCFPRAAPICHHPMRYRPAVVGRARLGKDVEIPVRKVVFKTYTRKLKMRPKEED</sequence>
<organism evidence="1 2">
    <name type="scientific">Chironomus riparius</name>
    <dbReference type="NCBI Taxonomy" id="315576"/>
    <lineage>
        <taxon>Eukaryota</taxon>
        <taxon>Metazoa</taxon>
        <taxon>Ecdysozoa</taxon>
        <taxon>Arthropoda</taxon>
        <taxon>Hexapoda</taxon>
        <taxon>Insecta</taxon>
        <taxon>Pterygota</taxon>
        <taxon>Neoptera</taxon>
        <taxon>Endopterygota</taxon>
        <taxon>Diptera</taxon>
        <taxon>Nematocera</taxon>
        <taxon>Chironomoidea</taxon>
        <taxon>Chironomidae</taxon>
        <taxon>Chironominae</taxon>
        <taxon>Chironomus</taxon>
    </lineage>
</organism>
<accession>A0A9N9RKL6</accession>
<name>A0A9N9RKL6_9DIPT</name>
<dbReference type="AlphaFoldDB" id="A0A9N9RKL6"/>
<evidence type="ECO:0000313" key="2">
    <source>
        <dbReference type="Proteomes" id="UP001153620"/>
    </source>
</evidence>
<protein>
    <submittedName>
        <fullName evidence="1">Uncharacterized protein</fullName>
    </submittedName>
</protein>